<dbReference type="STRING" id="1804984.AYM40_20820"/>
<dbReference type="AlphaFoldDB" id="A0A160FQR6"/>
<evidence type="ECO:0000313" key="1">
    <source>
        <dbReference type="EMBL" id="ANB74896.1"/>
    </source>
</evidence>
<name>A0A160FQR6_9BURK</name>
<accession>A0A160FQR6</accession>
<keyword evidence="2" id="KW-1185">Reference proteome</keyword>
<evidence type="ECO:0000313" key="2">
    <source>
        <dbReference type="Proteomes" id="UP000076852"/>
    </source>
</evidence>
<gene>
    <name evidence="1" type="ORF">AYM40_20820</name>
</gene>
<dbReference type="RefSeq" id="WP_063498199.1">
    <property type="nucleotide sequence ID" value="NZ_CP014579.1"/>
</dbReference>
<dbReference type="KEGG" id="buz:AYM40_20820"/>
<proteinExistence type="predicted"/>
<sequence>MKQRQAIDGAPLPPFEGFRTGGKEFAAGQDAASWIVALTNGDRFLYRPTAPGVSLRRYRSRSVSEDEVIRLMFHEQQLRYYRARQHLGRSMVQPPVLVQLPGEADEDDSAVEALISAEMNLAGPHWMH</sequence>
<organism evidence="1 2">
    <name type="scientific">Paraburkholderia phytofirmans OLGA172</name>
    <dbReference type="NCBI Taxonomy" id="1417228"/>
    <lineage>
        <taxon>Bacteria</taxon>
        <taxon>Pseudomonadati</taxon>
        <taxon>Pseudomonadota</taxon>
        <taxon>Betaproteobacteria</taxon>
        <taxon>Burkholderiales</taxon>
        <taxon>Burkholderiaceae</taxon>
        <taxon>Paraburkholderia</taxon>
    </lineage>
</organism>
<dbReference type="EMBL" id="CP014579">
    <property type="protein sequence ID" value="ANB74896.1"/>
    <property type="molecule type" value="Genomic_DNA"/>
</dbReference>
<reference evidence="1 2" key="1">
    <citation type="journal article" date="2016" name="Gene">
        <title>PacBio SMRT assembly of a complex multi-replicon genome reveals chlorocatechol degradative operon in a region of genome plasticity.</title>
        <authorList>
            <person name="Ricker N."/>
            <person name="Shen S.Y."/>
            <person name="Goordial J."/>
            <person name="Jin S."/>
            <person name="Fulthorpe R.R."/>
        </authorList>
    </citation>
    <scope>NUCLEOTIDE SEQUENCE [LARGE SCALE GENOMIC DNA]</scope>
    <source>
        <strain evidence="1 2">OLGA172</strain>
    </source>
</reference>
<dbReference type="Proteomes" id="UP000076852">
    <property type="component" value="Chromosome 2"/>
</dbReference>
<protein>
    <submittedName>
        <fullName evidence="1">Uncharacterized protein</fullName>
    </submittedName>
</protein>